<feature type="transmembrane region" description="Helical" evidence="1">
    <location>
        <begin position="66"/>
        <end position="87"/>
    </location>
</feature>
<organism evidence="2 3">
    <name type="scientific">Oceanithermus desulfurans NBRC 100063</name>
    <dbReference type="NCBI Taxonomy" id="1227550"/>
    <lineage>
        <taxon>Bacteria</taxon>
        <taxon>Thermotogati</taxon>
        <taxon>Deinococcota</taxon>
        <taxon>Deinococci</taxon>
        <taxon>Thermales</taxon>
        <taxon>Thermaceae</taxon>
        <taxon>Oceanithermus</taxon>
    </lineage>
</organism>
<protein>
    <submittedName>
        <fullName evidence="2">Uncharacterized protein</fullName>
    </submittedName>
</protein>
<reference evidence="2 3" key="1">
    <citation type="submission" date="2019-07" db="EMBL/GenBank/DDBJ databases">
        <title>Whole genome shotgun sequence of Oceanithermus desulfurans NBRC 100063.</title>
        <authorList>
            <person name="Hosoyama A."/>
            <person name="Uohara A."/>
            <person name="Ohji S."/>
            <person name="Ichikawa N."/>
        </authorList>
    </citation>
    <scope>NUCLEOTIDE SEQUENCE [LARGE SCALE GENOMIC DNA]</scope>
    <source>
        <strain evidence="2 3">NBRC 100063</strain>
    </source>
</reference>
<gene>
    <name evidence="2" type="ORF">ODE01S_01890</name>
</gene>
<evidence type="ECO:0000313" key="3">
    <source>
        <dbReference type="Proteomes" id="UP000321827"/>
    </source>
</evidence>
<keyword evidence="1" id="KW-0812">Transmembrane</keyword>
<accession>A0A511RGJ1</accession>
<sequence>MTYLRYLPHLAFFYLVWRVWDYPYFIYTEPPLWVAAGGLAALLYWGRKVPAVGWLWRGWGLLTWSLAPGNTLVASLWELPILAALAVGRWR</sequence>
<keyword evidence="1" id="KW-1133">Transmembrane helix</keyword>
<dbReference type="RefSeq" id="WP_147144884.1">
    <property type="nucleotide sequence ID" value="NZ_BJXN01000001.1"/>
</dbReference>
<evidence type="ECO:0000313" key="2">
    <source>
        <dbReference type="EMBL" id="GEM88755.1"/>
    </source>
</evidence>
<proteinExistence type="predicted"/>
<name>A0A511RGJ1_9DEIN</name>
<feature type="transmembrane region" description="Helical" evidence="1">
    <location>
        <begin position="24"/>
        <end position="46"/>
    </location>
</feature>
<evidence type="ECO:0000256" key="1">
    <source>
        <dbReference type="SAM" id="Phobius"/>
    </source>
</evidence>
<dbReference type="Proteomes" id="UP000321827">
    <property type="component" value="Unassembled WGS sequence"/>
</dbReference>
<keyword evidence="1" id="KW-0472">Membrane</keyword>
<comment type="caution">
    <text evidence="2">The sequence shown here is derived from an EMBL/GenBank/DDBJ whole genome shotgun (WGS) entry which is preliminary data.</text>
</comment>
<dbReference type="AlphaFoldDB" id="A0A511RGJ1"/>
<dbReference type="EMBL" id="BJXN01000001">
    <property type="protein sequence ID" value="GEM88755.1"/>
    <property type="molecule type" value="Genomic_DNA"/>
</dbReference>